<organism evidence="3 4">
    <name type="scientific">Fragilariopsis cylindrus CCMP1102</name>
    <dbReference type="NCBI Taxonomy" id="635003"/>
    <lineage>
        <taxon>Eukaryota</taxon>
        <taxon>Sar</taxon>
        <taxon>Stramenopiles</taxon>
        <taxon>Ochrophyta</taxon>
        <taxon>Bacillariophyta</taxon>
        <taxon>Bacillariophyceae</taxon>
        <taxon>Bacillariophycidae</taxon>
        <taxon>Bacillariales</taxon>
        <taxon>Bacillariaceae</taxon>
        <taxon>Fragilariopsis</taxon>
    </lineage>
</organism>
<feature type="region of interest" description="Disordered" evidence="1">
    <location>
        <begin position="33"/>
        <end position="156"/>
    </location>
</feature>
<feature type="compositionally biased region" description="Basic and acidic residues" evidence="1">
    <location>
        <begin position="108"/>
        <end position="148"/>
    </location>
</feature>
<feature type="compositionally biased region" description="Polar residues" evidence="1">
    <location>
        <begin position="188"/>
        <end position="207"/>
    </location>
</feature>
<name>A0A1E7FFG4_9STRA</name>
<dbReference type="OrthoDB" id="49494at2759"/>
<reference evidence="3 4" key="1">
    <citation type="submission" date="2016-09" db="EMBL/GenBank/DDBJ databases">
        <title>Extensive genetic diversity and differential bi-allelic expression allows diatom success in the polar Southern Ocean.</title>
        <authorList>
            <consortium name="DOE Joint Genome Institute"/>
            <person name="Mock T."/>
            <person name="Otillar R.P."/>
            <person name="Strauss J."/>
            <person name="Dupont C."/>
            <person name="Frickenhaus S."/>
            <person name="Maumus F."/>
            <person name="Mcmullan M."/>
            <person name="Sanges R."/>
            <person name="Schmutz J."/>
            <person name="Toseland A."/>
            <person name="Valas R."/>
            <person name="Veluchamy A."/>
            <person name="Ward B.J."/>
            <person name="Allen A."/>
            <person name="Barry K."/>
            <person name="Falciatore A."/>
            <person name="Ferrante M."/>
            <person name="Fortunato A.E."/>
            <person name="Gloeckner G."/>
            <person name="Gruber A."/>
            <person name="Hipkin R."/>
            <person name="Janech M."/>
            <person name="Kroth P."/>
            <person name="Leese F."/>
            <person name="Lindquist E."/>
            <person name="Lyon B.R."/>
            <person name="Martin J."/>
            <person name="Mayer C."/>
            <person name="Parker M."/>
            <person name="Quesneville H."/>
            <person name="Raymond J."/>
            <person name="Uhlig C."/>
            <person name="Valentin K.U."/>
            <person name="Worden A.Z."/>
            <person name="Armbrust E.V."/>
            <person name="Bowler C."/>
            <person name="Green B."/>
            <person name="Moulton V."/>
            <person name="Van Oosterhout C."/>
            <person name="Grigoriev I."/>
        </authorList>
    </citation>
    <scope>NUCLEOTIDE SEQUENCE [LARGE SCALE GENOMIC DNA]</scope>
    <source>
        <strain evidence="3 4">CCMP1102</strain>
    </source>
</reference>
<keyword evidence="2" id="KW-0812">Transmembrane</keyword>
<feature type="region of interest" description="Disordered" evidence="1">
    <location>
        <begin position="186"/>
        <end position="207"/>
    </location>
</feature>
<dbReference type="EMBL" id="KV784358">
    <property type="protein sequence ID" value="OEU16884.1"/>
    <property type="molecule type" value="Genomic_DNA"/>
</dbReference>
<keyword evidence="2" id="KW-1133">Transmembrane helix</keyword>
<evidence type="ECO:0000256" key="2">
    <source>
        <dbReference type="SAM" id="Phobius"/>
    </source>
</evidence>
<protein>
    <submittedName>
        <fullName evidence="3">Uncharacterized protein</fullName>
    </submittedName>
</protein>
<dbReference type="Proteomes" id="UP000095751">
    <property type="component" value="Unassembled WGS sequence"/>
</dbReference>
<feature type="region of interest" description="Disordered" evidence="1">
    <location>
        <begin position="220"/>
        <end position="240"/>
    </location>
</feature>
<dbReference type="Gene3D" id="2.60.120.380">
    <property type="match status" value="1"/>
</dbReference>
<evidence type="ECO:0000313" key="4">
    <source>
        <dbReference type="Proteomes" id="UP000095751"/>
    </source>
</evidence>
<sequence>MRTQVPNDHRWKPKTKAALSSVPVPWEVNLPLVSPDEKASNNKGYGNDSASPVDDKTIAETPSPGGNGFFSPETLQVKILPPTNSNNNKKRHVPFDESPNKDQGTQFDETRSEVIKHDFESIWDTRDEEQNHGDVDSSERNKNSEKGKKSPPHMRQLTQIMHDIFPSPARESEDNKTRMAAPLPFVSPGTSAPSNFSPTTSTNELTLLPHSPTTRAYISTDDTLSSESSPTTQKQGSLSTISESNKQFSLSLSEQIALAQKLGMAERLACVPKSQQYLTQRLDNTSYLNKSPHEDATELSMRSSTSTPPPQVDVLQFVPSPSGTHPVQLMSMPSYIAKEEEPSKGDAADVSAIKPHSLFQSLTKNDYDNDNNNHNNSRSFDRIDRILSREIAAAAVDATIESELHTTFPRDSFIKMEETPEDEPGALIPKVVDAKPKEEETEQEDKELPFDCAGDSDMYSTANISHMNESRSLHYLEEGMSSVERSKSVPVRKIIRNPNGTIAGITVKKGHMGASVMSPGKVMETMRSFRDQSSINPSEIMDEFEDSKSMRENFLDEPLASLKLAECGDKSFGLRSLIESPYRFPINDESPGKKKNESSSEDKKGRRSCIWTSLHICTLIVLIICGIFAGLFASGNVSFWSKEGSSTLEETPAIIGNATISPTKMESNIFEGSEIVACGNAIPITEMDRAYYGSNWKAFWDETIDTCGDQMSTGYAVWYSFTTNSSKLVEVSTCNNADFDTQITVMSGLCSEPTCISYNDQACGDQSLVTWYAEAFTTYYVMVHGYREASGTFGLTMAEVSHNDKCVDAVGLDPEAIVAGTTAGVANSLEQLPQCGDVDLSGNGVWYVVGNVTGFYRAEILLGYTDFAGQVSVYRSMDEVDLGCDALLCEKGSSTGSVMWLAEAKDTYYVYVNGKDGAAGDFDLFLGQNKASSCNLGTRIDPNSVGYLASTRPSNPQNVESCGYTGYHTAAGLWFSVEGTGDILEVSTCGSLLDLDTQISVFGNGCDSLECIGGTGQDYPCGDNGSVSWKTEIEEIYQIYVSGRSSRVGDFVLNINDVPVQDGYTCDGSLPLDLGSTSIESSTIKAPSEPVDLCYGNSSVRGFWHTFVGTGKAMRISVCNEKTDFDARVSIFTGSCDGLSCVAHTGSRCGKNDEILVTTHVGVTYYLFVHGPDSFTIGNYLLTIDVAEINDSCGSASILDLTSSAQQYFGSTLSASNSAAIGCSGSEELISESPALWYTFSGTGKVVTFSTCSYLTDFNTDVRIFSGSCSELGCVSNVENIKANADCGQRSGISFQSISDEVYYARIGGNSTNDTGNFVMEVNPTSPFFGP</sequence>
<dbReference type="InParanoid" id="A0A1E7FFG4"/>
<feature type="compositionally biased region" description="Polar residues" evidence="1">
    <location>
        <begin position="41"/>
        <end position="50"/>
    </location>
</feature>
<evidence type="ECO:0000313" key="3">
    <source>
        <dbReference type="EMBL" id="OEU16884.1"/>
    </source>
</evidence>
<gene>
    <name evidence="3" type="ORF">FRACYDRAFT_239478</name>
</gene>
<proteinExistence type="predicted"/>
<evidence type="ECO:0000256" key="1">
    <source>
        <dbReference type="SAM" id="MobiDB-lite"/>
    </source>
</evidence>
<dbReference type="KEGG" id="fcy:FRACYDRAFT_239478"/>
<keyword evidence="2" id="KW-0472">Membrane</keyword>
<keyword evidence="4" id="KW-1185">Reference proteome</keyword>
<feature type="region of interest" description="Disordered" evidence="1">
    <location>
        <begin position="285"/>
        <end position="326"/>
    </location>
</feature>
<feature type="transmembrane region" description="Helical" evidence="2">
    <location>
        <begin position="609"/>
        <end position="633"/>
    </location>
</feature>
<accession>A0A1E7FFG4</accession>